<dbReference type="AlphaFoldDB" id="A0A846N4Q0"/>
<dbReference type="InterPro" id="IPR002028">
    <property type="entry name" value="Trp_synthase_suA"/>
</dbReference>
<dbReference type="EMBL" id="JAASRM010000001">
    <property type="protein sequence ID" value="NIK90499.1"/>
    <property type="molecule type" value="Genomic_DNA"/>
</dbReference>
<feature type="active site" description="Proton acceptor" evidence="9">
    <location>
        <position position="60"/>
    </location>
</feature>
<evidence type="ECO:0000313" key="12">
    <source>
        <dbReference type="Proteomes" id="UP000570514"/>
    </source>
</evidence>
<comment type="pathway">
    <text evidence="2 9">Amino-acid biosynthesis; L-tryptophan biosynthesis; L-tryptophan from chorismate: step 5/5.</text>
</comment>
<dbReference type="UniPathway" id="UPA00035">
    <property type="reaction ID" value="UER00044"/>
</dbReference>
<dbReference type="Proteomes" id="UP000570514">
    <property type="component" value="Unassembled WGS sequence"/>
</dbReference>
<keyword evidence="12" id="KW-1185">Reference proteome</keyword>
<evidence type="ECO:0000256" key="10">
    <source>
        <dbReference type="RuleBase" id="RU003662"/>
    </source>
</evidence>
<comment type="similarity">
    <text evidence="9 10">Belongs to the TrpA family.</text>
</comment>
<keyword evidence="7 9" id="KW-0456">Lyase</keyword>
<dbReference type="HAMAP" id="MF_00131">
    <property type="entry name" value="Trp_synth_alpha"/>
    <property type="match status" value="1"/>
</dbReference>
<keyword evidence="4 9" id="KW-0028">Amino-acid biosynthesis</keyword>
<evidence type="ECO:0000313" key="11">
    <source>
        <dbReference type="EMBL" id="NIK90499.1"/>
    </source>
</evidence>
<dbReference type="SUPFAM" id="SSF51366">
    <property type="entry name" value="Ribulose-phoshate binding barrel"/>
    <property type="match status" value="1"/>
</dbReference>
<evidence type="ECO:0000256" key="2">
    <source>
        <dbReference type="ARBA" id="ARBA00004733"/>
    </source>
</evidence>
<feature type="active site" description="Proton acceptor" evidence="9">
    <location>
        <position position="49"/>
    </location>
</feature>
<keyword evidence="5 9" id="KW-0822">Tryptophan biosynthesis</keyword>
<dbReference type="InterPro" id="IPR011060">
    <property type="entry name" value="RibuloseP-bd_barrel"/>
</dbReference>
<dbReference type="EC" id="4.2.1.20" evidence="9"/>
<evidence type="ECO:0000256" key="3">
    <source>
        <dbReference type="ARBA" id="ARBA00011270"/>
    </source>
</evidence>
<reference evidence="11 12" key="1">
    <citation type="submission" date="2020-03" db="EMBL/GenBank/DDBJ databases">
        <title>Genomic Encyclopedia of Type Strains, Phase IV (KMG-IV): sequencing the most valuable type-strain genomes for metagenomic binning, comparative biology and taxonomic classification.</title>
        <authorList>
            <person name="Goeker M."/>
        </authorList>
    </citation>
    <scope>NUCLEOTIDE SEQUENCE [LARGE SCALE GENOMIC DNA]</scope>
    <source>
        <strain evidence="11 12">DSM 19867</strain>
    </source>
</reference>
<dbReference type="PANTHER" id="PTHR43406">
    <property type="entry name" value="TRYPTOPHAN SYNTHASE, ALPHA CHAIN"/>
    <property type="match status" value="1"/>
</dbReference>
<dbReference type="NCBIfam" id="TIGR00262">
    <property type="entry name" value="trpA"/>
    <property type="match status" value="1"/>
</dbReference>
<evidence type="ECO:0000256" key="8">
    <source>
        <dbReference type="ARBA" id="ARBA00049047"/>
    </source>
</evidence>
<comment type="subunit">
    <text evidence="3 9">Tetramer of two alpha and two beta chains.</text>
</comment>
<evidence type="ECO:0000256" key="9">
    <source>
        <dbReference type="HAMAP-Rule" id="MF_00131"/>
    </source>
</evidence>
<dbReference type="Pfam" id="PF00290">
    <property type="entry name" value="Trp_syntA"/>
    <property type="match status" value="1"/>
</dbReference>
<dbReference type="FunFam" id="3.20.20.70:FF:000037">
    <property type="entry name" value="Tryptophan synthase alpha chain"/>
    <property type="match status" value="1"/>
</dbReference>
<protein>
    <recommendedName>
        <fullName evidence="9">Tryptophan synthase alpha chain</fullName>
        <ecNumber evidence="9">4.2.1.20</ecNumber>
    </recommendedName>
</protein>
<comment type="caution">
    <text evidence="11">The sequence shown here is derived from an EMBL/GenBank/DDBJ whole genome shotgun (WGS) entry which is preliminary data.</text>
</comment>
<dbReference type="RefSeq" id="WP_167085110.1">
    <property type="nucleotide sequence ID" value="NZ_BAAADC010000001.1"/>
</dbReference>
<evidence type="ECO:0000256" key="5">
    <source>
        <dbReference type="ARBA" id="ARBA00022822"/>
    </source>
</evidence>
<gene>
    <name evidence="9" type="primary">trpA</name>
    <name evidence="11" type="ORF">FHS83_003817</name>
</gene>
<keyword evidence="6 9" id="KW-0057">Aromatic amino acid biosynthesis</keyword>
<dbReference type="PROSITE" id="PS00167">
    <property type="entry name" value="TRP_SYNTHASE_ALPHA"/>
    <property type="match status" value="1"/>
</dbReference>
<proteinExistence type="inferred from homology"/>
<dbReference type="PANTHER" id="PTHR43406:SF1">
    <property type="entry name" value="TRYPTOPHAN SYNTHASE ALPHA CHAIN, CHLOROPLASTIC"/>
    <property type="match status" value="1"/>
</dbReference>
<evidence type="ECO:0000256" key="7">
    <source>
        <dbReference type="ARBA" id="ARBA00023239"/>
    </source>
</evidence>
<evidence type="ECO:0000256" key="1">
    <source>
        <dbReference type="ARBA" id="ARBA00003365"/>
    </source>
</evidence>
<dbReference type="InterPro" id="IPR018204">
    <property type="entry name" value="Trp_synthase_alpha_AS"/>
</dbReference>
<dbReference type="CDD" id="cd04724">
    <property type="entry name" value="Tryptophan_synthase_alpha"/>
    <property type="match status" value="1"/>
</dbReference>
<evidence type="ECO:0000256" key="6">
    <source>
        <dbReference type="ARBA" id="ARBA00023141"/>
    </source>
</evidence>
<dbReference type="Gene3D" id="3.20.20.70">
    <property type="entry name" value="Aldolase class I"/>
    <property type="match status" value="1"/>
</dbReference>
<evidence type="ECO:0000256" key="4">
    <source>
        <dbReference type="ARBA" id="ARBA00022605"/>
    </source>
</evidence>
<accession>A0A846N4Q0</accession>
<sequence>MSRLQARFAELRAENRAAFIPFITAGDRDGAMTAALLERLPEAGADVIELGVPFSDPMADGPAIQAASLRALQSGMSLAKVLELVRGFRKTNKKTPLVLMGYYNPIHKYGTARFAKDAAEAGVDGLITVDLPPEEDDVLRLPANSHGVDIVRLATPTSNDARLKTILNGAGGFLYYVSITGVTGTKSFAEDAVKTAIARLKASTDLPCAVGFGIKTPENARAVATFADAAVVGSAIVDRIAGGAGLEDVVSYCAELAHAVHTARS</sequence>
<dbReference type="InterPro" id="IPR013785">
    <property type="entry name" value="Aldolase_TIM"/>
</dbReference>
<organism evidence="11 12">
    <name type="scientific">Rhizomicrobium palustre</name>
    <dbReference type="NCBI Taxonomy" id="189966"/>
    <lineage>
        <taxon>Bacteria</taxon>
        <taxon>Pseudomonadati</taxon>
        <taxon>Pseudomonadota</taxon>
        <taxon>Alphaproteobacteria</taxon>
        <taxon>Micropepsales</taxon>
        <taxon>Micropepsaceae</taxon>
        <taxon>Rhizomicrobium</taxon>
    </lineage>
</organism>
<dbReference type="GO" id="GO:0005829">
    <property type="term" value="C:cytosol"/>
    <property type="evidence" value="ECO:0007669"/>
    <property type="project" value="TreeGrafter"/>
</dbReference>
<name>A0A846N4Q0_9PROT</name>
<dbReference type="GO" id="GO:0004834">
    <property type="term" value="F:tryptophan synthase activity"/>
    <property type="evidence" value="ECO:0007669"/>
    <property type="project" value="UniProtKB-UniRule"/>
</dbReference>
<comment type="function">
    <text evidence="1 9">The alpha subunit is responsible for the aldol cleavage of indoleglycerol phosphate to indole and glyceraldehyde 3-phosphate.</text>
</comment>
<comment type="catalytic activity">
    <reaction evidence="8 9">
        <text>(1S,2R)-1-C-(indol-3-yl)glycerol 3-phosphate + L-serine = D-glyceraldehyde 3-phosphate + L-tryptophan + H2O</text>
        <dbReference type="Rhea" id="RHEA:10532"/>
        <dbReference type="ChEBI" id="CHEBI:15377"/>
        <dbReference type="ChEBI" id="CHEBI:33384"/>
        <dbReference type="ChEBI" id="CHEBI:57912"/>
        <dbReference type="ChEBI" id="CHEBI:58866"/>
        <dbReference type="ChEBI" id="CHEBI:59776"/>
        <dbReference type="EC" id="4.2.1.20"/>
    </reaction>
</comment>